<sequence>MILDKETINEIYSDSFLISVKEVLNLPKDFKFDENIEFISVTDDVRGKLKALCIYNRVLRDKYNQEERSNILNCKWPVVLETHFGIKI</sequence>
<reference evidence="1" key="1">
    <citation type="submission" date="2021-06" db="EMBL/GenBank/DDBJ databases">
        <authorList>
            <person name="Gannon L."/>
            <person name="Redgwell R T."/>
            <person name="Michniewski S."/>
            <person name="Harrison D C."/>
            <person name="Millard A."/>
        </authorList>
    </citation>
    <scope>NUCLEOTIDE SEQUENCE</scope>
</reference>
<proteinExistence type="predicted"/>
<dbReference type="EMBL" id="OU342829">
    <property type="protein sequence ID" value="CAG7581521.1"/>
    <property type="molecule type" value="Genomic_DNA"/>
</dbReference>
<accession>A0A8D9FQL6</accession>
<name>A0A8D9FQL6_9VIRU</name>
<organism evidence="1">
    <name type="scientific">uncultured marine phage</name>
    <dbReference type="NCBI Taxonomy" id="707152"/>
    <lineage>
        <taxon>Viruses</taxon>
        <taxon>environmental samples</taxon>
    </lineage>
</organism>
<evidence type="ECO:0000313" key="1">
    <source>
        <dbReference type="EMBL" id="CAG7581521.1"/>
    </source>
</evidence>
<gene>
    <name evidence="1" type="ORF">SLAVMIC_00883</name>
</gene>
<protein>
    <submittedName>
        <fullName evidence="1">Uncharacterized protein</fullName>
    </submittedName>
</protein>